<dbReference type="GO" id="GO:0016987">
    <property type="term" value="F:sigma factor activity"/>
    <property type="evidence" value="ECO:0007669"/>
    <property type="project" value="UniProtKB-KW"/>
</dbReference>
<name>A0A5M3WK57_9ACTN</name>
<evidence type="ECO:0000313" key="8">
    <source>
        <dbReference type="EMBL" id="GES09567.1"/>
    </source>
</evidence>
<dbReference type="RefSeq" id="WP_155355100.1">
    <property type="nucleotide sequence ID" value="NZ_BAAAHL010000040.1"/>
</dbReference>
<accession>A0A5M3WK57</accession>
<dbReference type="Gene3D" id="1.10.1740.10">
    <property type="match status" value="1"/>
</dbReference>
<dbReference type="PANTHER" id="PTHR43133:SF8">
    <property type="entry name" value="RNA POLYMERASE SIGMA FACTOR HI_1459-RELATED"/>
    <property type="match status" value="1"/>
</dbReference>
<evidence type="ECO:0000259" key="7">
    <source>
        <dbReference type="Pfam" id="PF04542"/>
    </source>
</evidence>
<dbReference type="PANTHER" id="PTHR43133">
    <property type="entry name" value="RNA POLYMERASE ECF-TYPE SIGMA FACTO"/>
    <property type="match status" value="1"/>
</dbReference>
<evidence type="ECO:0000256" key="1">
    <source>
        <dbReference type="ARBA" id="ARBA00010641"/>
    </source>
</evidence>
<protein>
    <recommendedName>
        <fullName evidence="7">RNA polymerase sigma-70 region 2 domain-containing protein</fullName>
    </recommendedName>
</protein>
<comment type="similarity">
    <text evidence="1">Belongs to the sigma-70 factor family. ECF subfamily.</text>
</comment>
<dbReference type="SUPFAM" id="SSF88946">
    <property type="entry name" value="Sigma2 domain of RNA polymerase sigma factors"/>
    <property type="match status" value="1"/>
</dbReference>
<dbReference type="InterPro" id="IPR039425">
    <property type="entry name" value="RNA_pol_sigma-70-like"/>
</dbReference>
<dbReference type="Proteomes" id="UP000331127">
    <property type="component" value="Unassembled WGS sequence"/>
</dbReference>
<dbReference type="GO" id="GO:0003677">
    <property type="term" value="F:DNA binding"/>
    <property type="evidence" value="ECO:0007669"/>
    <property type="project" value="UniProtKB-KW"/>
</dbReference>
<feature type="domain" description="RNA polymerase sigma-70 region 2" evidence="7">
    <location>
        <begin position="13"/>
        <end position="80"/>
    </location>
</feature>
<keyword evidence="5" id="KW-0804">Transcription</keyword>
<keyword evidence="3" id="KW-0731">Sigma factor</keyword>
<evidence type="ECO:0000256" key="2">
    <source>
        <dbReference type="ARBA" id="ARBA00023015"/>
    </source>
</evidence>
<comment type="caution">
    <text evidence="8">The sequence shown here is derived from an EMBL/GenBank/DDBJ whole genome shotgun (WGS) entry which is preliminary data.</text>
</comment>
<gene>
    <name evidence="8" type="ORF">Amac_031630</name>
</gene>
<reference evidence="8 9" key="1">
    <citation type="submission" date="2019-10" db="EMBL/GenBank/DDBJ databases">
        <title>Whole genome shotgun sequence of Acrocarpospora macrocephala NBRC 16266.</title>
        <authorList>
            <person name="Ichikawa N."/>
            <person name="Kimura A."/>
            <person name="Kitahashi Y."/>
            <person name="Komaki H."/>
            <person name="Oguchi A."/>
        </authorList>
    </citation>
    <scope>NUCLEOTIDE SEQUENCE [LARGE SCALE GENOMIC DNA]</scope>
    <source>
        <strain evidence="8 9">NBRC 16266</strain>
    </source>
</reference>
<feature type="compositionally biased region" description="Polar residues" evidence="6">
    <location>
        <begin position="89"/>
        <end position="98"/>
    </location>
</feature>
<evidence type="ECO:0000256" key="6">
    <source>
        <dbReference type="SAM" id="MobiDB-lite"/>
    </source>
</evidence>
<dbReference type="NCBIfam" id="TIGR02937">
    <property type="entry name" value="sigma70-ECF"/>
    <property type="match status" value="1"/>
</dbReference>
<dbReference type="InterPro" id="IPR014284">
    <property type="entry name" value="RNA_pol_sigma-70_dom"/>
</dbReference>
<evidence type="ECO:0000256" key="3">
    <source>
        <dbReference type="ARBA" id="ARBA00023082"/>
    </source>
</evidence>
<feature type="region of interest" description="Disordered" evidence="6">
    <location>
        <begin position="75"/>
        <end position="103"/>
    </location>
</feature>
<dbReference type="InterPro" id="IPR013325">
    <property type="entry name" value="RNA_pol_sigma_r2"/>
</dbReference>
<dbReference type="EMBL" id="BLAE01000016">
    <property type="protein sequence ID" value="GES09567.1"/>
    <property type="molecule type" value="Genomic_DNA"/>
</dbReference>
<dbReference type="GO" id="GO:0006352">
    <property type="term" value="P:DNA-templated transcription initiation"/>
    <property type="evidence" value="ECO:0007669"/>
    <property type="project" value="InterPro"/>
</dbReference>
<dbReference type="OrthoDB" id="9783733at2"/>
<dbReference type="InterPro" id="IPR007627">
    <property type="entry name" value="RNA_pol_sigma70_r2"/>
</dbReference>
<keyword evidence="9" id="KW-1185">Reference proteome</keyword>
<dbReference type="SUPFAM" id="SSF88659">
    <property type="entry name" value="Sigma3 and sigma4 domains of RNA polymerase sigma factors"/>
    <property type="match status" value="1"/>
</dbReference>
<evidence type="ECO:0000256" key="5">
    <source>
        <dbReference type="ARBA" id="ARBA00023163"/>
    </source>
</evidence>
<keyword evidence="2" id="KW-0805">Transcription regulation</keyword>
<proteinExistence type="inferred from homology"/>
<evidence type="ECO:0000313" key="9">
    <source>
        <dbReference type="Proteomes" id="UP000331127"/>
    </source>
</evidence>
<evidence type="ECO:0000256" key="4">
    <source>
        <dbReference type="ARBA" id="ARBA00023125"/>
    </source>
</evidence>
<dbReference type="AlphaFoldDB" id="A0A5M3WK57"/>
<keyword evidence="4" id="KW-0238">DNA-binding</keyword>
<sequence>MAGEDDPPTLAALYLRNREVAMRAARAILRNEHDAEDAVSTAVVRVAARFAAGHVPDTPDAYFMQSVRNAALDRLRASSRQQRARTVESPESSSQSRAGSPHELEDIAEICPDVVDQIIERQRSYEVSCAVQRTLDRLAEREAAMLSSLLAGDTRIEIGARHSVTGQRVGQLLKKPISDLLDELGVNRAWPRIRRTGEGS</sequence>
<organism evidence="8 9">
    <name type="scientific">Acrocarpospora macrocephala</name>
    <dbReference type="NCBI Taxonomy" id="150177"/>
    <lineage>
        <taxon>Bacteria</taxon>
        <taxon>Bacillati</taxon>
        <taxon>Actinomycetota</taxon>
        <taxon>Actinomycetes</taxon>
        <taxon>Streptosporangiales</taxon>
        <taxon>Streptosporangiaceae</taxon>
        <taxon>Acrocarpospora</taxon>
    </lineage>
</organism>
<dbReference type="InterPro" id="IPR013324">
    <property type="entry name" value="RNA_pol_sigma_r3/r4-like"/>
</dbReference>
<dbReference type="Pfam" id="PF04542">
    <property type="entry name" value="Sigma70_r2"/>
    <property type="match status" value="1"/>
</dbReference>